<dbReference type="GeneID" id="19017919"/>
<accession>K8EQ27</accession>
<evidence type="ECO:0000313" key="1">
    <source>
        <dbReference type="EMBL" id="CCO14510.1"/>
    </source>
</evidence>
<dbReference type="EMBL" id="FO082278">
    <property type="protein sequence ID" value="CCO14510.1"/>
    <property type="molecule type" value="Genomic_DNA"/>
</dbReference>
<reference evidence="1 2" key="1">
    <citation type="submission" date="2011-10" db="EMBL/GenBank/DDBJ databases">
        <authorList>
            <person name="Genoscope - CEA"/>
        </authorList>
    </citation>
    <scope>NUCLEOTIDE SEQUENCE [LARGE SCALE GENOMIC DNA]</scope>
    <source>
        <strain evidence="1 2">RCC 1105</strain>
    </source>
</reference>
<dbReference type="Proteomes" id="UP000198341">
    <property type="component" value="Chromosome 1"/>
</dbReference>
<evidence type="ECO:0000313" key="2">
    <source>
        <dbReference type="Proteomes" id="UP000198341"/>
    </source>
</evidence>
<dbReference type="KEGG" id="bpg:Bathy01g01840"/>
<name>K8EQ27_9CHLO</name>
<gene>
    <name evidence="1" type="ORF">Bathy01g01840</name>
</gene>
<dbReference type="AlphaFoldDB" id="K8EQ27"/>
<protein>
    <submittedName>
        <fullName evidence="1">Uncharacterized protein</fullName>
    </submittedName>
</protein>
<organism evidence="1 2">
    <name type="scientific">Bathycoccus prasinos</name>
    <dbReference type="NCBI Taxonomy" id="41875"/>
    <lineage>
        <taxon>Eukaryota</taxon>
        <taxon>Viridiplantae</taxon>
        <taxon>Chlorophyta</taxon>
        <taxon>Mamiellophyceae</taxon>
        <taxon>Mamiellales</taxon>
        <taxon>Bathycoccaceae</taxon>
        <taxon>Bathycoccus</taxon>
    </lineage>
</organism>
<dbReference type="RefSeq" id="XP_007515631.1">
    <property type="nucleotide sequence ID" value="XM_007515569.1"/>
</dbReference>
<keyword evidence="2" id="KW-1185">Reference proteome</keyword>
<proteinExistence type="predicted"/>
<sequence>MSSVFKCLCVSNCSRISPNNSCLCSFPDFVWEAIRKAFRYKVKTFARLMKCWRDFVVVFVVDILSYGQK</sequence>